<keyword evidence="13" id="KW-0527">Neuropeptide</keyword>
<keyword evidence="4 10" id="KW-1133">Transmembrane helix</keyword>
<keyword evidence="12" id="KW-1185">Reference proteome</keyword>
<evidence type="ECO:0000313" key="12">
    <source>
        <dbReference type="Proteomes" id="UP000829291"/>
    </source>
</evidence>
<feature type="transmembrane region" description="Helical" evidence="10">
    <location>
        <begin position="200"/>
        <end position="222"/>
    </location>
</feature>
<accession>A0ABM3FDB8</accession>
<evidence type="ECO:0000256" key="5">
    <source>
        <dbReference type="ARBA" id="ARBA00023040"/>
    </source>
</evidence>
<comment type="similarity">
    <text evidence="2 9">Belongs to the G-protein coupled receptor 1 family.</text>
</comment>
<evidence type="ECO:0000259" key="11">
    <source>
        <dbReference type="PROSITE" id="PS50262"/>
    </source>
</evidence>
<dbReference type="GO" id="GO:0007218">
    <property type="term" value="P:neuropeptide signaling pathway"/>
    <property type="evidence" value="ECO:0007669"/>
    <property type="project" value="UniProtKB-KW"/>
</dbReference>
<reference evidence="13" key="1">
    <citation type="submission" date="2025-08" db="UniProtKB">
        <authorList>
            <consortium name="RefSeq"/>
        </authorList>
    </citation>
    <scope>IDENTIFICATION</scope>
    <source>
        <tissue evidence="13">Thorax and Abdomen</tissue>
    </source>
</reference>
<dbReference type="InterPro" id="IPR017452">
    <property type="entry name" value="GPCR_Rhodpsn_7TM"/>
</dbReference>
<evidence type="ECO:0000256" key="10">
    <source>
        <dbReference type="SAM" id="Phobius"/>
    </source>
</evidence>
<name>A0ABM3FDB8_NEOLC</name>
<feature type="transmembrane region" description="Helical" evidence="10">
    <location>
        <begin position="34"/>
        <end position="55"/>
    </location>
</feature>
<dbReference type="CDD" id="cd14978">
    <property type="entry name" value="7tmA_FMRFamide_R-like"/>
    <property type="match status" value="1"/>
</dbReference>
<dbReference type="PRINTS" id="PR00237">
    <property type="entry name" value="GPCRRHODOPSN"/>
</dbReference>
<evidence type="ECO:0000256" key="1">
    <source>
        <dbReference type="ARBA" id="ARBA00004141"/>
    </source>
</evidence>
<organism evidence="12 13">
    <name type="scientific">Neodiprion lecontei</name>
    <name type="common">Redheaded pine sawfly</name>
    <dbReference type="NCBI Taxonomy" id="441921"/>
    <lineage>
        <taxon>Eukaryota</taxon>
        <taxon>Metazoa</taxon>
        <taxon>Ecdysozoa</taxon>
        <taxon>Arthropoda</taxon>
        <taxon>Hexapoda</taxon>
        <taxon>Insecta</taxon>
        <taxon>Pterygota</taxon>
        <taxon>Neoptera</taxon>
        <taxon>Endopterygota</taxon>
        <taxon>Hymenoptera</taxon>
        <taxon>Tenthredinoidea</taxon>
        <taxon>Diprionidae</taxon>
        <taxon>Diprioninae</taxon>
        <taxon>Neodiprion</taxon>
    </lineage>
</organism>
<gene>
    <name evidence="13" type="primary">LOC107226776</name>
</gene>
<evidence type="ECO:0000256" key="8">
    <source>
        <dbReference type="ARBA" id="ARBA00023224"/>
    </source>
</evidence>
<evidence type="ECO:0000313" key="13">
    <source>
        <dbReference type="RefSeq" id="XP_046586020.1"/>
    </source>
</evidence>
<feature type="transmembrane region" description="Helical" evidence="10">
    <location>
        <begin position="295"/>
        <end position="317"/>
    </location>
</feature>
<dbReference type="RefSeq" id="XP_046586020.1">
    <property type="nucleotide sequence ID" value="XM_046730064.1"/>
</dbReference>
<feature type="transmembrane region" description="Helical" evidence="10">
    <location>
        <begin position="103"/>
        <end position="124"/>
    </location>
</feature>
<dbReference type="Gene3D" id="1.20.1070.10">
    <property type="entry name" value="Rhodopsin 7-helix transmembrane proteins"/>
    <property type="match status" value="1"/>
</dbReference>
<dbReference type="Proteomes" id="UP000829291">
    <property type="component" value="Chromosome 2"/>
</dbReference>
<dbReference type="SUPFAM" id="SSF81321">
    <property type="entry name" value="Family A G protein-coupled receptor-like"/>
    <property type="match status" value="1"/>
</dbReference>
<feature type="transmembrane region" description="Helical" evidence="10">
    <location>
        <begin position="145"/>
        <end position="166"/>
    </location>
</feature>
<dbReference type="InterPro" id="IPR000276">
    <property type="entry name" value="GPCR_Rhodpsn"/>
</dbReference>
<dbReference type="PROSITE" id="PS50262">
    <property type="entry name" value="G_PROTEIN_RECEP_F1_2"/>
    <property type="match status" value="1"/>
</dbReference>
<keyword evidence="3 9" id="KW-0812">Transmembrane</keyword>
<evidence type="ECO:0000256" key="9">
    <source>
        <dbReference type="RuleBase" id="RU000688"/>
    </source>
</evidence>
<feature type="transmembrane region" description="Helical" evidence="10">
    <location>
        <begin position="67"/>
        <end position="87"/>
    </location>
</feature>
<proteinExistence type="inferred from homology"/>
<feature type="transmembrane region" description="Helical" evidence="10">
    <location>
        <begin position="261"/>
        <end position="283"/>
    </location>
</feature>
<evidence type="ECO:0000256" key="2">
    <source>
        <dbReference type="ARBA" id="ARBA00010663"/>
    </source>
</evidence>
<evidence type="ECO:0000256" key="6">
    <source>
        <dbReference type="ARBA" id="ARBA00023136"/>
    </source>
</evidence>
<dbReference type="PANTHER" id="PTHR24243">
    <property type="entry name" value="G-PROTEIN COUPLED RECEPTOR"/>
    <property type="match status" value="1"/>
</dbReference>
<comment type="subcellular location">
    <subcellularLocation>
        <location evidence="1">Membrane</location>
        <topology evidence="1">Multi-pass membrane protein</topology>
    </subcellularLocation>
</comment>
<feature type="domain" description="G-protein coupled receptors family 1 profile" evidence="11">
    <location>
        <begin position="46"/>
        <end position="315"/>
    </location>
</feature>
<dbReference type="PANTHER" id="PTHR24243:SF230">
    <property type="entry name" value="G-PROTEIN COUPLED RECEPTORS FAMILY 1 PROFILE DOMAIN-CONTAINING PROTEIN"/>
    <property type="match status" value="1"/>
</dbReference>
<protein>
    <submittedName>
        <fullName evidence="13">Neuropeptides capa receptor</fullName>
    </submittedName>
</protein>
<sequence length="379" mass="42940">MNDTNVTSGIFPIDETEQLEPDLAEVVIHRIQMYYTPVLVYLGALGNCLSVCVFFNSKLRKLSSSFYLAALAISDTGFLVSLFVVWLNMVDVGLFNRQGFCQFFIFLTTLCSFLSVWFVVAFTVERFVAVQYPLRRQSMCTVTRAKAVLVGLTVLGVTLCSPVLWFSSPQPPTEKHNVTLCNLAEEWEEWANVFNVADTVLTFILPFSVIVVLNSLIARAVWRLAGVRRTMTVTGRRVKRPQMSNGQNQRPATSQTKVTKMLLVVSTAFLCFNLPAYVMRLYAFFGGDSDRMTVILQHVCNLLFHTNFGINFALYCVSGQNFRRAVGHMLCPRPRRRHDTTQVTMSEYVRSSGSLSRRRTVTMNGSWRDAHELHAMSQK</sequence>
<keyword evidence="6 10" id="KW-0472">Membrane</keyword>
<evidence type="ECO:0000256" key="3">
    <source>
        <dbReference type="ARBA" id="ARBA00022692"/>
    </source>
</evidence>
<dbReference type="GeneID" id="107226776"/>
<keyword evidence="7 9" id="KW-0675">Receptor</keyword>
<dbReference type="Pfam" id="PF00001">
    <property type="entry name" value="7tm_1"/>
    <property type="match status" value="1"/>
</dbReference>
<dbReference type="PROSITE" id="PS00237">
    <property type="entry name" value="G_PROTEIN_RECEP_F1_1"/>
    <property type="match status" value="1"/>
</dbReference>
<evidence type="ECO:0000256" key="7">
    <source>
        <dbReference type="ARBA" id="ARBA00023170"/>
    </source>
</evidence>
<keyword evidence="8 9" id="KW-0807">Transducer</keyword>
<evidence type="ECO:0000256" key="4">
    <source>
        <dbReference type="ARBA" id="ARBA00022989"/>
    </source>
</evidence>
<keyword evidence="5 9" id="KW-0297">G-protein coupled receptor</keyword>